<dbReference type="InterPro" id="IPR006128">
    <property type="entry name" value="Lipoprotein_PsaA-like"/>
</dbReference>
<proteinExistence type="inferred from homology"/>
<evidence type="ECO:0000256" key="6">
    <source>
        <dbReference type="RuleBase" id="RU003512"/>
    </source>
</evidence>
<comment type="subcellular location">
    <subcellularLocation>
        <location evidence="1">Cell envelope</location>
    </subcellularLocation>
</comment>
<evidence type="ECO:0000256" key="4">
    <source>
        <dbReference type="ARBA" id="ARBA00022723"/>
    </source>
</evidence>
<keyword evidence="3 6" id="KW-0813">Transport</keyword>
<dbReference type="InterPro" id="IPR050492">
    <property type="entry name" value="Bact_metal-bind_prot9"/>
</dbReference>
<evidence type="ECO:0000256" key="5">
    <source>
        <dbReference type="ARBA" id="ARBA00022729"/>
    </source>
</evidence>
<organism evidence="8 9">
    <name type="scientific">Tepidiphilus baoligensis</name>
    <dbReference type="NCBI Taxonomy" id="2698687"/>
    <lineage>
        <taxon>Bacteria</taxon>
        <taxon>Pseudomonadati</taxon>
        <taxon>Pseudomonadota</taxon>
        <taxon>Hydrogenophilia</taxon>
        <taxon>Hydrogenophilales</taxon>
        <taxon>Hydrogenophilaceae</taxon>
        <taxon>Tepidiphilus</taxon>
    </lineage>
</organism>
<sequence length="328" mass="35934">MLTARRRILLALAAAPLLGLRAPKVQASSPLPVVATFSIAADWIRQVGGDRVQVTSLIGPDADAHGYQPKPSDTRVIKEAALVVGIDLGFDDWVERLARSAGKKNDLLLLGKILLAEKALLSAVALHDGHDHHDRHDAHDHKGDHPAHGEFDPHFWQDPRLVAQAMPPLAEALAQRDPAHADHYRQRATEYAHMLESLWRKWSERFAALPPDARRAYTNHDAFRYLARAYGLELIGIQGVVPHGELSAKALAALADRARREGIRVAFLENVADPRLVEQLRRESGLTVGGRLYSDALSGPTGPAPTYLDLVEVNARTLHEALAASTAR</sequence>
<dbReference type="PANTHER" id="PTHR42953">
    <property type="entry name" value="HIGH-AFFINITY ZINC UPTAKE SYSTEM PROTEIN ZNUA-RELATED"/>
    <property type="match status" value="1"/>
</dbReference>
<dbReference type="InterPro" id="IPR006129">
    <property type="entry name" value="AdhesinB"/>
</dbReference>
<evidence type="ECO:0000256" key="3">
    <source>
        <dbReference type="ARBA" id="ARBA00022448"/>
    </source>
</evidence>
<evidence type="ECO:0000313" key="8">
    <source>
        <dbReference type="EMBL" id="NMH17153.1"/>
    </source>
</evidence>
<evidence type="ECO:0000256" key="1">
    <source>
        <dbReference type="ARBA" id="ARBA00004196"/>
    </source>
</evidence>
<dbReference type="InterPro" id="IPR006127">
    <property type="entry name" value="ZnuA-like"/>
</dbReference>
<evidence type="ECO:0000313" key="9">
    <source>
        <dbReference type="Proteomes" id="UP000669605"/>
    </source>
</evidence>
<name>A0ABX1QML9_9PROT</name>
<dbReference type="PANTHER" id="PTHR42953:SF1">
    <property type="entry name" value="METAL-BINDING PROTEIN HI_0362-RELATED"/>
    <property type="match status" value="1"/>
</dbReference>
<gene>
    <name evidence="8" type="ORF">GV368_08595</name>
</gene>
<evidence type="ECO:0000256" key="2">
    <source>
        <dbReference type="ARBA" id="ARBA00011028"/>
    </source>
</evidence>
<dbReference type="PRINTS" id="PR00690">
    <property type="entry name" value="ADHESNFAMILY"/>
</dbReference>
<reference evidence="8 9" key="1">
    <citation type="journal article" date="2020" name="Curr. Microbiol.">
        <title>Tepidiphilus baoligensis sp. nov., a Novel Bacterium of the Family Hydrogenophilaceae Isolated from an Oil Reservoir.</title>
        <authorList>
            <person name="Zhang X."/>
            <person name="Wang G."/>
            <person name="Ma X."/>
            <person name="Yu J."/>
            <person name="You J."/>
            <person name="Xue Y."/>
            <person name="Ma Y."/>
        </authorList>
    </citation>
    <scope>NUCLEOTIDE SEQUENCE [LARGE SCALE GENOMIC DNA]</scope>
    <source>
        <strain evidence="8 9">B18-69</strain>
    </source>
</reference>
<feature type="signal peptide" evidence="7">
    <location>
        <begin position="1"/>
        <end position="27"/>
    </location>
</feature>
<keyword evidence="4" id="KW-0479">Metal-binding</keyword>
<dbReference type="PRINTS" id="PR00691">
    <property type="entry name" value="ADHESINB"/>
</dbReference>
<accession>A0ABX1QML9</accession>
<dbReference type="Proteomes" id="UP000669605">
    <property type="component" value="Unassembled WGS sequence"/>
</dbReference>
<comment type="similarity">
    <text evidence="2 6">Belongs to the bacterial solute-binding protein 9 family.</text>
</comment>
<dbReference type="EMBL" id="JAAAUB010000012">
    <property type="protein sequence ID" value="NMH17153.1"/>
    <property type="molecule type" value="Genomic_DNA"/>
</dbReference>
<keyword evidence="9" id="KW-1185">Reference proteome</keyword>
<comment type="caution">
    <text evidence="8">The sequence shown here is derived from an EMBL/GenBank/DDBJ whole genome shotgun (WGS) entry which is preliminary data.</text>
</comment>
<keyword evidence="5 7" id="KW-0732">Signal</keyword>
<dbReference type="SUPFAM" id="SSF53807">
    <property type="entry name" value="Helical backbone' metal receptor"/>
    <property type="match status" value="1"/>
</dbReference>
<dbReference type="Gene3D" id="3.40.50.1980">
    <property type="entry name" value="Nitrogenase molybdenum iron protein domain"/>
    <property type="match status" value="2"/>
</dbReference>
<protein>
    <submittedName>
        <fullName evidence="8">Zinc ABC transporter solute-binding protein</fullName>
    </submittedName>
</protein>
<evidence type="ECO:0000256" key="7">
    <source>
        <dbReference type="SAM" id="SignalP"/>
    </source>
</evidence>
<dbReference type="RefSeq" id="WP_169116232.1">
    <property type="nucleotide sequence ID" value="NZ_JAAAUB010000012.1"/>
</dbReference>
<feature type="chain" id="PRO_5046403791" evidence="7">
    <location>
        <begin position="28"/>
        <end position="328"/>
    </location>
</feature>
<dbReference type="Pfam" id="PF01297">
    <property type="entry name" value="ZnuA"/>
    <property type="match status" value="1"/>
</dbReference>